<protein>
    <submittedName>
        <fullName evidence="1">Uncharacterized protein</fullName>
    </submittedName>
</protein>
<comment type="caution">
    <text evidence="1">The sequence shown here is derived from an EMBL/GenBank/DDBJ whole genome shotgun (WGS) entry which is preliminary data.</text>
</comment>
<gene>
    <name evidence="1" type="ORF">CDAR_220941</name>
</gene>
<reference evidence="1 2" key="1">
    <citation type="submission" date="2021-06" db="EMBL/GenBank/DDBJ databases">
        <title>Caerostris darwini draft genome.</title>
        <authorList>
            <person name="Kono N."/>
            <person name="Arakawa K."/>
        </authorList>
    </citation>
    <scope>NUCLEOTIDE SEQUENCE [LARGE SCALE GENOMIC DNA]</scope>
</reference>
<evidence type="ECO:0000313" key="1">
    <source>
        <dbReference type="EMBL" id="GIX75777.1"/>
    </source>
</evidence>
<dbReference type="Proteomes" id="UP001054837">
    <property type="component" value="Unassembled WGS sequence"/>
</dbReference>
<name>A0AAV4MWP6_9ARAC</name>
<evidence type="ECO:0000313" key="2">
    <source>
        <dbReference type="Proteomes" id="UP001054837"/>
    </source>
</evidence>
<accession>A0AAV4MWP6</accession>
<sequence length="107" mass="12229">MRFICPKHSVKPIVLLFHLIEYQIRKTSARVEARRLQFLLMLQLVGIPFQSYSAMLSTYDTAYDTPVCLETSRALHSPCAATADTCPNKYTIYIAVFQKCLQFCFAA</sequence>
<dbReference type="AlphaFoldDB" id="A0AAV4MWP6"/>
<dbReference type="EMBL" id="BPLQ01000856">
    <property type="protein sequence ID" value="GIX75777.1"/>
    <property type="molecule type" value="Genomic_DNA"/>
</dbReference>
<proteinExistence type="predicted"/>
<keyword evidence="2" id="KW-1185">Reference proteome</keyword>
<organism evidence="1 2">
    <name type="scientific">Caerostris darwini</name>
    <dbReference type="NCBI Taxonomy" id="1538125"/>
    <lineage>
        <taxon>Eukaryota</taxon>
        <taxon>Metazoa</taxon>
        <taxon>Ecdysozoa</taxon>
        <taxon>Arthropoda</taxon>
        <taxon>Chelicerata</taxon>
        <taxon>Arachnida</taxon>
        <taxon>Araneae</taxon>
        <taxon>Araneomorphae</taxon>
        <taxon>Entelegynae</taxon>
        <taxon>Araneoidea</taxon>
        <taxon>Araneidae</taxon>
        <taxon>Caerostris</taxon>
    </lineage>
</organism>